<organism evidence="2 3">
    <name type="scientific">Mycena albidolilacea</name>
    <dbReference type="NCBI Taxonomy" id="1033008"/>
    <lineage>
        <taxon>Eukaryota</taxon>
        <taxon>Fungi</taxon>
        <taxon>Dikarya</taxon>
        <taxon>Basidiomycota</taxon>
        <taxon>Agaricomycotina</taxon>
        <taxon>Agaricomycetes</taxon>
        <taxon>Agaricomycetidae</taxon>
        <taxon>Agaricales</taxon>
        <taxon>Marasmiineae</taxon>
        <taxon>Mycenaceae</taxon>
        <taxon>Mycena</taxon>
    </lineage>
</organism>
<comment type="caution">
    <text evidence="2">The sequence shown here is derived from an EMBL/GenBank/DDBJ whole genome shotgun (WGS) entry which is preliminary data.</text>
</comment>
<dbReference type="Proteomes" id="UP001218218">
    <property type="component" value="Unassembled WGS sequence"/>
</dbReference>
<dbReference type="EMBL" id="JARIHO010000120">
    <property type="protein sequence ID" value="KAJ7302125.1"/>
    <property type="molecule type" value="Genomic_DNA"/>
</dbReference>
<gene>
    <name evidence="2" type="ORF">DFH08DRAFT_826871</name>
</gene>
<keyword evidence="3" id="KW-1185">Reference proteome</keyword>
<accession>A0AAD6YZ85</accession>
<dbReference type="AlphaFoldDB" id="A0AAD6YZ85"/>
<protein>
    <submittedName>
        <fullName evidence="2">Uncharacterized protein</fullName>
    </submittedName>
</protein>
<evidence type="ECO:0000313" key="2">
    <source>
        <dbReference type="EMBL" id="KAJ7302125.1"/>
    </source>
</evidence>
<name>A0AAD6YZ85_9AGAR</name>
<proteinExistence type="predicted"/>
<sequence length="269" mass="29514">MLRGGERVWAAMREVRRERGGRHPASARGDCVGRGSARVEPETLAGAERNVYAVGDDVRQRRRGTRGRGSVASLVYPVNQIELVLETDAHSDRTTRACISRSCRLAAQRDGVLRQQGELRCGSRAAQPNIVISGAPVSMSMLPAPRAPQDERYLEIWVGTAPCACLKSRRMSPRLGTKLNPAVLFRHQFILGNVGDSLRGQIQVHSAVDRDDTADHFKSFFAGILLPHSLLLSDPARWHWQLKDTIYPNSTGSKYTPPGPTLGTRTASG</sequence>
<reference evidence="2" key="1">
    <citation type="submission" date="2023-03" db="EMBL/GenBank/DDBJ databases">
        <title>Massive genome expansion in bonnet fungi (Mycena s.s.) driven by repeated elements and novel gene families across ecological guilds.</title>
        <authorList>
            <consortium name="Lawrence Berkeley National Laboratory"/>
            <person name="Harder C.B."/>
            <person name="Miyauchi S."/>
            <person name="Viragh M."/>
            <person name="Kuo A."/>
            <person name="Thoen E."/>
            <person name="Andreopoulos B."/>
            <person name="Lu D."/>
            <person name="Skrede I."/>
            <person name="Drula E."/>
            <person name="Henrissat B."/>
            <person name="Morin E."/>
            <person name="Kohler A."/>
            <person name="Barry K."/>
            <person name="LaButti K."/>
            <person name="Morin E."/>
            <person name="Salamov A."/>
            <person name="Lipzen A."/>
            <person name="Mereny Z."/>
            <person name="Hegedus B."/>
            <person name="Baldrian P."/>
            <person name="Stursova M."/>
            <person name="Weitz H."/>
            <person name="Taylor A."/>
            <person name="Grigoriev I.V."/>
            <person name="Nagy L.G."/>
            <person name="Martin F."/>
            <person name="Kauserud H."/>
        </authorList>
    </citation>
    <scope>NUCLEOTIDE SEQUENCE</scope>
    <source>
        <strain evidence="2">CBHHK002</strain>
    </source>
</reference>
<feature type="region of interest" description="Disordered" evidence="1">
    <location>
        <begin position="249"/>
        <end position="269"/>
    </location>
</feature>
<evidence type="ECO:0000313" key="3">
    <source>
        <dbReference type="Proteomes" id="UP001218218"/>
    </source>
</evidence>
<evidence type="ECO:0000256" key="1">
    <source>
        <dbReference type="SAM" id="MobiDB-lite"/>
    </source>
</evidence>